<feature type="transmembrane region" description="Helical" evidence="1">
    <location>
        <begin position="42"/>
        <end position="61"/>
    </location>
</feature>
<dbReference type="AlphaFoldDB" id="A0A1G6SDJ8"/>
<dbReference type="EMBL" id="FNAC01000016">
    <property type="protein sequence ID" value="SDD14744.1"/>
    <property type="molecule type" value="Genomic_DNA"/>
</dbReference>
<dbReference type="OrthoDB" id="9786064at2"/>
<keyword evidence="1" id="KW-0812">Transmembrane</keyword>
<keyword evidence="3" id="KW-1185">Reference proteome</keyword>
<protein>
    <recommendedName>
        <fullName evidence="4">PAP2 superfamily protein</fullName>
    </recommendedName>
</protein>
<proteinExistence type="predicted"/>
<feature type="transmembrane region" description="Helical" evidence="1">
    <location>
        <begin position="107"/>
        <end position="128"/>
    </location>
</feature>
<name>A0A1G6SDJ8_9BACT</name>
<keyword evidence="1" id="KW-0472">Membrane</keyword>
<accession>A0A1G6SDJ8</accession>
<feature type="transmembrane region" description="Helical" evidence="1">
    <location>
        <begin position="81"/>
        <end position="101"/>
    </location>
</feature>
<dbReference type="STRING" id="686796.SAMN04488104_101670"/>
<sequence length="206" mass="22851">MGRIAALIISVIFQPLLMPTLVFGLILFGVPEASSVPTEFKLRIFYLIIISTLVIPMVTIIGLRLSGTVKSLHMAELKDRLIPFSVTSIYFLMTVYFMRQISELDPIMWQSLAVIAGVIVFLTIVTIFWKMSAHMTGVGGLLALVVVFSMNFPNFAALYPLLLSIILAGIVGSARLALNAHRPLEIYVGLSYGFVSCFLLFSWLWS</sequence>
<evidence type="ECO:0000313" key="2">
    <source>
        <dbReference type="EMBL" id="SDD14744.1"/>
    </source>
</evidence>
<feature type="transmembrane region" description="Helical" evidence="1">
    <location>
        <begin position="135"/>
        <end position="152"/>
    </location>
</feature>
<reference evidence="3" key="1">
    <citation type="submission" date="2016-10" db="EMBL/GenBank/DDBJ databases">
        <authorList>
            <person name="Varghese N."/>
            <person name="Submissions S."/>
        </authorList>
    </citation>
    <scope>NUCLEOTIDE SEQUENCE [LARGE SCALE GENOMIC DNA]</scope>
    <source>
        <strain evidence="3">DSM 23095</strain>
    </source>
</reference>
<dbReference type="Proteomes" id="UP000199060">
    <property type="component" value="Unassembled WGS sequence"/>
</dbReference>
<organism evidence="2 3">
    <name type="scientific">Algoriphagus faecimaris</name>
    <dbReference type="NCBI Taxonomy" id="686796"/>
    <lineage>
        <taxon>Bacteria</taxon>
        <taxon>Pseudomonadati</taxon>
        <taxon>Bacteroidota</taxon>
        <taxon>Cytophagia</taxon>
        <taxon>Cytophagales</taxon>
        <taxon>Cyclobacteriaceae</taxon>
        <taxon>Algoriphagus</taxon>
    </lineage>
</organism>
<feature type="transmembrane region" description="Helical" evidence="1">
    <location>
        <begin position="184"/>
        <end position="205"/>
    </location>
</feature>
<evidence type="ECO:0000256" key="1">
    <source>
        <dbReference type="SAM" id="Phobius"/>
    </source>
</evidence>
<feature type="transmembrane region" description="Helical" evidence="1">
    <location>
        <begin position="7"/>
        <end position="30"/>
    </location>
</feature>
<keyword evidence="1" id="KW-1133">Transmembrane helix</keyword>
<gene>
    <name evidence="2" type="ORF">SAMN04488104_101670</name>
</gene>
<feature type="transmembrane region" description="Helical" evidence="1">
    <location>
        <begin position="158"/>
        <end position="177"/>
    </location>
</feature>
<evidence type="ECO:0000313" key="3">
    <source>
        <dbReference type="Proteomes" id="UP000199060"/>
    </source>
</evidence>
<evidence type="ECO:0008006" key="4">
    <source>
        <dbReference type="Google" id="ProtNLM"/>
    </source>
</evidence>